<name>A0A1I1MLM1_RUMAL</name>
<proteinExistence type="predicted"/>
<evidence type="ECO:0008006" key="3">
    <source>
        <dbReference type="Google" id="ProtNLM"/>
    </source>
</evidence>
<gene>
    <name evidence="1" type="ORF">SAMN02910406_02508</name>
</gene>
<dbReference type="AlphaFoldDB" id="A0A1I1MLM1"/>
<dbReference type="Gene3D" id="6.20.120.50">
    <property type="match status" value="1"/>
</dbReference>
<dbReference type="Proteomes" id="UP000182192">
    <property type="component" value="Unassembled WGS sequence"/>
</dbReference>
<organism evidence="1 2">
    <name type="scientific">Ruminococcus albus</name>
    <dbReference type="NCBI Taxonomy" id="1264"/>
    <lineage>
        <taxon>Bacteria</taxon>
        <taxon>Bacillati</taxon>
        <taxon>Bacillota</taxon>
        <taxon>Clostridia</taxon>
        <taxon>Eubacteriales</taxon>
        <taxon>Oscillospiraceae</taxon>
        <taxon>Ruminococcus</taxon>
    </lineage>
</organism>
<dbReference type="Pfam" id="PF11213">
    <property type="entry name" value="DUF3006"/>
    <property type="match status" value="1"/>
</dbReference>
<accession>A0A1I1MLM1</accession>
<evidence type="ECO:0000313" key="1">
    <source>
        <dbReference type="EMBL" id="SFC85732.1"/>
    </source>
</evidence>
<reference evidence="1 2" key="1">
    <citation type="submission" date="2016-10" db="EMBL/GenBank/DDBJ databases">
        <authorList>
            <person name="de Groot N.N."/>
        </authorList>
    </citation>
    <scope>NUCLEOTIDE SEQUENCE [LARGE SCALE GENOMIC DNA]</scope>
    <source>
        <strain evidence="1 2">AR67</strain>
    </source>
</reference>
<dbReference type="OrthoDB" id="164847at2"/>
<dbReference type="EMBL" id="FOKQ01000023">
    <property type="protein sequence ID" value="SFC85732.1"/>
    <property type="molecule type" value="Genomic_DNA"/>
</dbReference>
<evidence type="ECO:0000313" key="2">
    <source>
        <dbReference type="Proteomes" id="UP000182192"/>
    </source>
</evidence>
<sequence>MRFTVDRIEGALAVCEDSEGTMINIDLKKLPPDVKSGDVMAFRDGRFTKDIAATSERRAEISALQKKLLGKSTD</sequence>
<protein>
    <recommendedName>
        <fullName evidence="3">DUF3006 domain-containing protein</fullName>
    </recommendedName>
</protein>
<dbReference type="InterPro" id="IPR021377">
    <property type="entry name" value="DUF3006"/>
</dbReference>